<feature type="compositionally biased region" description="Low complexity" evidence="2">
    <location>
        <begin position="69"/>
        <end position="81"/>
    </location>
</feature>
<feature type="region of interest" description="Disordered" evidence="2">
    <location>
        <begin position="118"/>
        <end position="164"/>
    </location>
</feature>
<feature type="compositionally biased region" description="Polar residues" evidence="2">
    <location>
        <begin position="338"/>
        <end position="359"/>
    </location>
</feature>
<feature type="compositionally biased region" description="Polar residues" evidence="2">
    <location>
        <begin position="137"/>
        <end position="154"/>
    </location>
</feature>
<dbReference type="Pfam" id="PF18210">
    <property type="entry name" value="Knl1_RWD_C"/>
    <property type="match status" value="1"/>
</dbReference>
<dbReference type="GO" id="GO:0000776">
    <property type="term" value="C:kinetochore"/>
    <property type="evidence" value="ECO:0007669"/>
    <property type="project" value="TreeGrafter"/>
</dbReference>
<dbReference type="OrthoDB" id="5592879at2759"/>
<feature type="domain" description="Spc7 kinetochore protein" evidence="3">
    <location>
        <begin position="753"/>
        <end position="1071"/>
    </location>
</feature>
<evidence type="ECO:0000259" key="3">
    <source>
        <dbReference type="SMART" id="SM00787"/>
    </source>
</evidence>
<feature type="region of interest" description="Disordered" evidence="2">
    <location>
        <begin position="298"/>
        <end position="375"/>
    </location>
</feature>
<evidence type="ECO:0000256" key="1">
    <source>
        <dbReference type="SAM" id="Coils"/>
    </source>
</evidence>
<feature type="compositionally biased region" description="Basic and acidic residues" evidence="2">
    <location>
        <begin position="326"/>
        <end position="335"/>
    </location>
</feature>
<name>A0A8H7YAR2_PSICU</name>
<feature type="coiled-coil region" evidence="1">
    <location>
        <begin position="933"/>
        <end position="1020"/>
    </location>
</feature>
<dbReference type="PANTHER" id="PTHR28260:SF1">
    <property type="entry name" value="SPINDLE POLE BODY COMPONENT SPC105"/>
    <property type="match status" value="1"/>
</dbReference>
<feature type="compositionally biased region" description="Low complexity" evidence="2">
    <location>
        <begin position="230"/>
        <end position="241"/>
    </location>
</feature>
<feature type="region of interest" description="Disordered" evidence="2">
    <location>
        <begin position="418"/>
        <end position="604"/>
    </location>
</feature>
<dbReference type="GO" id="GO:1990758">
    <property type="term" value="P:mitotic sister chromatid biorientation"/>
    <property type="evidence" value="ECO:0007669"/>
    <property type="project" value="TreeGrafter"/>
</dbReference>
<dbReference type="Gene3D" id="1.10.287.1490">
    <property type="match status" value="1"/>
</dbReference>
<dbReference type="InterPro" id="IPR013253">
    <property type="entry name" value="Spc7_domain"/>
</dbReference>
<accession>A0A8H7YAR2</accession>
<feature type="region of interest" description="Disordered" evidence="2">
    <location>
        <begin position="617"/>
        <end position="648"/>
    </location>
</feature>
<feature type="compositionally biased region" description="Low complexity" evidence="2">
    <location>
        <begin position="547"/>
        <end position="571"/>
    </location>
</feature>
<feature type="region of interest" description="Disordered" evidence="2">
    <location>
        <begin position="1"/>
        <end position="37"/>
    </location>
</feature>
<dbReference type="AlphaFoldDB" id="A0A8H7YAR2"/>
<gene>
    <name evidence="4" type="ORF">JR316_001133</name>
</gene>
<feature type="compositionally biased region" description="Polar residues" evidence="2">
    <location>
        <begin position="690"/>
        <end position="709"/>
    </location>
</feature>
<feature type="region of interest" description="Disordered" evidence="2">
    <location>
        <begin position="682"/>
        <end position="723"/>
    </location>
</feature>
<comment type="caution">
    <text evidence="4">The sequence shown here is derived from an EMBL/GenBank/DDBJ whole genome shotgun (WGS) entry which is preliminary data.</text>
</comment>
<evidence type="ECO:0000313" key="4">
    <source>
        <dbReference type="EMBL" id="KAG5174474.1"/>
    </source>
</evidence>
<feature type="region of interest" description="Disordered" evidence="2">
    <location>
        <begin position="63"/>
        <end position="106"/>
    </location>
</feature>
<dbReference type="GO" id="GO:0034501">
    <property type="term" value="P:protein localization to kinetochore"/>
    <property type="evidence" value="ECO:0007669"/>
    <property type="project" value="TreeGrafter"/>
</dbReference>
<evidence type="ECO:0000256" key="2">
    <source>
        <dbReference type="SAM" id="MobiDB-lite"/>
    </source>
</evidence>
<feature type="region of interest" description="Disordered" evidence="2">
    <location>
        <begin position="228"/>
        <end position="269"/>
    </location>
</feature>
<dbReference type="PANTHER" id="PTHR28260">
    <property type="entry name" value="SPINDLE POLE BODY COMPONENT SPC105"/>
    <property type="match status" value="1"/>
</dbReference>
<protein>
    <recommendedName>
        <fullName evidence="3">Spc7 kinetochore protein domain-containing protein</fullName>
    </recommendedName>
</protein>
<feature type="compositionally biased region" description="Acidic residues" evidence="2">
    <location>
        <begin position="360"/>
        <end position="369"/>
    </location>
</feature>
<feature type="compositionally biased region" description="Low complexity" evidence="2">
    <location>
        <begin position="119"/>
        <end position="131"/>
    </location>
</feature>
<dbReference type="InterPro" id="IPR033338">
    <property type="entry name" value="Spc105/Spc7"/>
</dbReference>
<proteinExistence type="predicted"/>
<dbReference type="EMBL" id="JAFIQS010000001">
    <property type="protein sequence ID" value="KAG5174474.1"/>
    <property type="molecule type" value="Genomic_DNA"/>
</dbReference>
<feature type="compositionally biased region" description="Polar residues" evidence="2">
    <location>
        <begin position="82"/>
        <end position="91"/>
    </location>
</feature>
<feature type="compositionally biased region" description="Polar residues" evidence="2">
    <location>
        <begin position="429"/>
        <end position="441"/>
    </location>
</feature>
<feature type="compositionally biased region" description="Acidic residues" evidence="2">
    <location>
        <begin position="309"/>
        <end position="325"/>
    </location>
</feature>
<dbReference type="Pfam" id="PF08317">
    <property type="entry name" value="Spc7"/>
    <property type="match status" value="1"/>
</dbReference>
<feature type="compositionally biased region" description="Polar residues" evidence="2">
    <location>
        <begin position="617"/>
        <end position="639"/>
    </location>
</feature>
<sequence length="1249" mass="138515">MAPKKVSPNRRRSIAVPNQNLPSLVPKGRRRAHSIVPGATLSPLAKARRSLAPRKSILKASINTLNVDSSSQPTNQQPSSTGDDSSITRSMDITHDNTTRKSLGRRVSFAAHSHVRMFETNNTNESSTPSSDPASPEPSQAQNISNENDYPGQTSRRRRSSIRYSVAGSEDMDITAVIPGGMAARGTAILDEEFDYEEDEDYEDADMDVTEAIRGDFARKHSLSIAGRRPLSQLQSPSQQQFNEADETRSDNANESFQSEATSEQSEQSMAMEFTIPLGQSLKPAEKDEAWLALKQMTHSGNNPSEPELSSEDEMTQEGDMNLDDAMERLRRARDSLPASQKAEQQASHGQDDTFTSTEDSLDMDDNPEEGNKTLNLSVVMGRASLARNSRISLGYQDSNMDESEIYGDIVAPVSRDSLVPQSSSSSSENVTGKLTLSSVFQPPRQDPKPKPSIEISAPSAKPSVPFSFTPRAPSPTKSSDASKLKPKPTFSAAFAPPVARKSPKKVATSPSPAVKRTRSSPQDENDIYECDQPSPAKRQALTKDLSTVTSQSSKNSSSLPSSSATEADSSQLLSPIKKGSFSTSTAAAEPPSRPSTALRRPSGYFAKRKSLAVGFEQSSTTKDFLNTGNSSQNSSTHARASMGSAPPDAWTRFNREVGFDAAKVVGTSNVVSIDRIAEAGDVRQEDVEQPNTTHSAQSSPGSIQSTAVIESRDPSPEIQNNPALVVPNMETQFPIPKMQIDRDSTQHWREGVEQTEYEEENEEVPSISVTQFFAMTGVKFMDELTAPRRSMHPSQQPIRQPRNTTEIPLAEYFTAMAIDIPQLDLYSRVSKDLEGWMEKSKAVFAQTEEEAAKVTPELFVEYARADEEGQAELLQQLNLIRTHTRFLARSDWYDWKLQWVEGLRMTAESAFTSLENDARALEGPKKVITSIIPALEKEYEDIMRELEKEQTEVAEIEDCDQDYLNELKATIAEQNIEIESLKAELAEGNDQVRWLQERLEEIDTQTQEAKQTISTAERVLRMKQTSTRAEVFRLKGELEALEDLHRCRITKVNSNLFEYVYSSLFQVSIPCKNFVPIVKKVTITRHGKPETRYKDDYPQLSSFLLNCAKRLIVEGDDMTVREIVQRLADYWSSCARLRLQLTLLNVKFPLEISVQHGDSTPPQFKASVMVMFPSVKAKAVVSFLFSFDTISRWPMAIDSLDCDVEVSYGPIDRSAILTALSSRLSQASPMDNFACLLDACIEAQDVYH</sequence>
<reference evidence="4" key="1">
    <citation type="submission" date="2021-02" db="EMBL/GenBank/DDBJ databases">
        <title>Psilocybe cubensis genome.</title>
        <authorList>
            <person name="Mckernan K.J."/>
            <person name="Crawford S."/>
            <person name="Trippe A."/>
            <person name="Kane L.T."/>
            <person name="Mclaughlin S."/>
        </authorList>
    </citation>
    <scope>NUCLEOTIDE SEQUENCE [LARGE SCALE GENOMIC DNA]</scope>
    <source>
        <strain evidence="4">MGC-MH-2018</strain>
    </source>
</reference>
<feature type="compositionally biased region" description="Low complexity" evidence="2">
    <location>
        <begin position="255"/>
        <end position="269"/>
    </location>
</feature>
<dbReference type="InterPro" id="IPR040850">
    <property type="entry name" value="Knl1_RWD_C"/>
</dbReference>
<dbReference type="SMART" id="SM00787">
    <property type="entry name" value="Spc7"/>
    <property type="match status" value="1"/>
</dbReference>
<organism evidence="4">
    <name type="scientific">Psilocybe cubensis</name>
    <name type="common">Psychedelic mushroom</name>
    <name type="synonym">Stropharia cubensis</name>
    <dbReference type="NCBI Taxonomy" id="181762"/>
    <lineage>
        <taxon>Eukaryota</taxon>
        <taxon>Fungi</taxon>
        <taxon>Dikarya</taxon>
        <taxon>Basidiomycota</taxon>
        <taxon>Agaricomycotina</taxon>
        <taxon>Agaricomycetes</taxon>
        <taxon>Agaricomycetidae</taxon>
        <taxon>Agaricales</taxon>
        <taxon>Agaricineae</taxon>
        <taxon>Strophariaceae</taxon>
        <taxon>Psilocybe</taxon>
    </lineage>
</organism>
<dbReference type="GO" id="GO:0007094">
    <property type="term" value="P:mitotic spindle assembly checkpoint signaling"/>
    <property type="evidence" value="ECO:0007669"/>
    <property type="project" value="TreeGrafter"/>
</dbReference>
<keyword evidence="1" id="KW-0175">Coiled coil</keyword>